<evidence type="ECO:0000313" key="2">
    <source>
        <dbReference type="Proteomes" id="UP000504636"/>
    </source>
</evidence>
<evidence type="ECO:0000313" key="3">
    <source>
        <dbReference type="RefSeq" id="XP_033581409.1"/>
    </source>
</evidence>
<dbReference type="Proteomes" id="UP000504636">
    <property type="component" value="Unplaced"/>
</dbReference>
<dbReference type="AlphaFoldDB" id="A0A6A6Z2N3"/>
<dbReference type="EMBL" id="MU003695">
    <property type="protein sequence ID" value="KAF2814445.1"/>
    <property type="molecule type" value="Genomic_DNA"/>
</dbReference>
<sequence length="498" mass="57335">MERMLYGFCRDLPVWAIWRPIEPRLRIWSSLKPELRLALRDILDLEGPDFECRRYGTLRHGLLAVHDYTGEPFRMRHMQVIPEPSLEMGTYGLLERLFTTLDRICSVSPECLELMAYICIQDRLNGTALDILDHVRQSRDSSLASFVLGMLTAPSENARMGSVMRLIPLLAPNDGGGNDPNQFLRTHFSSRITTIIEKTLAKMQNTFCEQLQRGRSADGPGMKLHAFGVGLKQSPWTVSLLDERWQALLTQWPSKENISAAFSLRIDVANGARRNHSTLIETIDRYCILHLAGHVDPSNLQDNLTEGLIQLWRLPPDSERRALGLAVAERLNIPSSIRHSCILRICKTNEDSIDAVGKVLREDTDMSCVNFARLLTRRNFQRAGNFVCWRDFLLCMIQERNDTILDSTVTQLPLQSWFEWLENLRTIFDVDGEEAIEGVKMLDKNLNRWSRRLRRSYMPVLVDMSTNMDSRPQMREILLGWNNENINISILERKKRGE</sequence>
<protein>
    <submittedName>
        <fullName evidence="1 3">Uncharacterized protein</fullName>
    </submittedName>
</protein>
<reference evidence="3" key="3">
    <citation type="submission" date="2025-04" db="UniProtKB">
        <authorList>
            <consortium name="RefSeq"/>
        </authorList>
    </citation>
    <scope>IDENTIFICATION</scope>
    <source>
        <strain evidence="3">CBS 304.34</strain>
    </source>
</reference>
<gene>
    <name evidence="1 3" type="ORF">BDZ99DRAFT_237651</name>
</gene>
<dbReference type="OrthoDB" id="109543at2759"/>
<name>A0A6A6Z2N3_9PEZI</name>
<organism evidence="1">
    <name type="scientific">Mytilinidion resinicola</name>
    <dbReference type="NCBI Taxonomy" id="574789"/>
    <lineage>
        <taxon>Eukaryota</taxon>
        <taxon>Fungi</taxon>
        <taxon>Dikarya</taxon>
        <taxon>Ascomycota</taxon>
        <taxon>Pezizomycotina</taxon>
        <taxon>Dothideomycetes</taxon>
        <taxon>Pleosporomycetidae</taxon>
        <taxon>Mytilinidiales</taxon>
        <taxon>Mytilinidiaceae</taxon>
        <taxon>Mytilinidion</taxon>
    </lineage>
</organism>
<accession>A0A6A6Z2N3</accession>
<proteinExistence type="predicted"/>
<keyword evidence="2" id="KW-1185">Reference proteome</keyword>
<reference evidence="1 3" key="1">
    <citation type="journal article" date="2020" name="Stud. Mycol.">
        <title>101 Dothideomycetes genomes: a test case for predicting lifestyles and emergence of pathogens.</title>
        <authorList>
            <person name="Haridas S."/>
            <person name="Albert R."/>
            <person name="Binder M."/>
            <person name="Bloem J."/>
            <person name="Labutti K."/>
            <person name="Salamov A."/>
            <person name="Andreopoulos B."/>
            <person name="Baker S."/>
            <person name="Barry K."/>
            <person name="Bills G."/>
            <person name="Bluhm B."/>
            <person name="Cannon C."/>
            <person name="Castanera R."/>
            <person name="Culley D."/>
            <person name="Daum C."/>
            <person name="Ezra D."/>
            <person name="Gonzalez J."/>
            <person name="Henrissat B."/>
            <person name="Kuo A."/>
            <person name="Liang C."/>
            <person name="Lipzen A."/>
            <person name="Lutzoni F."/>
            <person name="Magnuson J."/>
            <person name="Mondo S."/>
            <person name="Nolan M."/>
            <person name="Ohm R."/>
            <person name="Pangilinan J."/>
            <person name="Park H.-J."/>
            <person name="Ramirez L."/>
            <person name="Alfaro M."/>
            <person name="Sun H."/>
            <person name="Tritt A."/>
            <person name="Yoshinaga Y."/>
            <person name="Zwiers L.-H."/>
            <person name="Turgeon B."/>
            <person name="Goodwin S."/>
            <person name="Spatafora J."/>
            <person name="Crous P."/>
            <person name="Grigoriev I."/>
        </authorList>
    </citation>
    <scope>NUCLEOTIDE SEQUENCE</scope>
    <source>
        <strain evidence="1 3">CBS 304.34</strain>
    </source>
</reference>
<dbReference type="GeneID" id="54454470"/>
<dbReference type="RefSeq" id="XP_033581409.1">
    <property type="nucleotide sequence ID" value="XM_033713577.1"/>
</dbReference>
<evidence type="ECO:0000313" key="1">
    <source>
        <dbReference type="EMBL" id="KAF2814445.1"/>
    </source>
</evidence>
<reference evidence="3" key="2">
    <citation type="submission" date="2020-04" db="EMBL/GenBank/DDBJ databases">
        <authorList>
            <consortium name="NCBI Genome Project"/>
        </authorList>
    </citation>
    <scope>NUCLEOTIDE SEQUENCE</scope>
    <source>
        <strain evidence="3">CBS 304.34</strain>
    </source>
</reference>